<evidence type="ECO:0000313" key="2">
    <source>
        <dbReference type="EMBL" id="ATF25136.1"/>
    </source>
</evidence>
<feature type="transmembrane region" description="Helical" evidence="1">
    <location>
        <begin position="6"/>
        <end position="26"/>
    </location>
</feature>
<keyword evidence="1" id="KW-1133">Transmembrane helix</keyword>
<keyword evidence="1" id="KW-0472">Membrane</keyword>
<name>A0A1D2LTE6_BROTH</name>
<dbReference type="KEGG" id="bths:CNY62_01370"/>
<organism evidence="2 3">
    <name type="scientific">Brochothrix thermosphacta</name>
    <name type="common">Microbacterium thermosphactum</name>
    <dbReference type="NCBI Taxonomy" id="2756"/>
    <lineage>
        <taxon>Bacteria</taxon>
        <taxon>Bacillati</taxon>
        <taxon>Bacillota</taxon>
        <taxon>Bacilli</taxon>
        <taxon>Bacillales</taxon>
        <taxon>Listeriaceae</taxon>
        <taxon>Brochothrix</taxon>
    </lineage>
</organism>
<sequence length="192" mass="22197">MEIGSLADWFGAIGTISAVGVSLYLASKKSKKILKIHIIRALKETSDENGIKSYDMTVLYRVRIFNYSQRTIHVYFAGVRTNDSRKMVRKILLFLENKKNKIWYENFLKIMKLEKPEILESDYFLGDFPNFELLNMGESSKEELISEEYLKLIAGNSKSEKDVLLELCYRDNDNEIYTIPIIICGNKDIEGS</sequence>
<gene>
    <name evidence="2" type="ORF">CNY62_01370</name>
</gene>
<evidence type="ECO:0000256" key="1">
    <source>
        <dbReference type="SAM" id="Phobius"/>
    </source>
</evidence>
<accession>A0A1D2LTE6</accession>
<reference evidence="2 3" key="1">
    <citation type="submission" date="2017-09" db="EMBL/GenBank/DDBJ databases">
        <title>Complete Genome Sequences of Two Strains of the Meat Spoilage Bacterium Brochothrix thermosphacta Isolated from Ground Chicken.</title>
        <authorList>
            <person name="Paoli G.C."/>
            <person name="Wijey C."/>
            <person name="Chen C.-Y."/>
            <person name="Nguyen L."/>
            <person name="Yan X."/>
            <person name="Irwin P.L."/>
        </authorList>
    </citation>
    <scope>NUCLEOTIDE SEQUENCE [LARGE SCALE GENOMIC DNA]</scope>
    <source>
        <strain evidence="2 3">BI</strain>
    </source>
</reference>
<dbReference type="EMBL" id="CP023483">
    <property type="protein sequence ID" value="ATF25136.1"/>
    <property type="molecule type" value="Genomic_DNA"/>
</dbReference>
<evidence type="ECO:0000313" key="3">
    <source>
        <dbReference type="Proteomes" id="UP000243591"/>
    </source>
</evidence>
<proteinExistence type="predicted"/>
<dbReference type="Proteomes" id="UP000243591">
    <property type="component" value="Chromosome"/>
</dbReference>
<keyword evidence="3" id="KW-1185">Reference proteome</keyword>
<dbReference type="AlphaFoldDB" id="A0A1D2LTE6"/>
<keyword evidence="1" id="KW-0812">Transmembrane</keyword>
<protein>
    <submittedName>
        <fullName evidence="2">Uncharacterized protein</fullName>
    </submittedName>
</protein>